<keyword evidence="1 6" id="KW-0963">Cytoplasm</keyword>
<dbReference type="PANTHER" id="PTHR31760:SF0">
    <property type="entry name" value="S-ADENOSYL-L-METHIONINE-DEPENDENT METHYLTRANSFERASES SUPERFAMILY PROTEIN"/>
    <property type="match status" value="1"/>
</dbReference>
<evidence type="ECO:0000256" key="4">
    <source>
        <dbReference type="ARBA" id="ARBA00022679"/>
    </source>
</evidence>
<feature type="binding site" evidence="6">
    <location>
        <begin position="135"/>
        <end position="136"/>
    </location>
    <ligand>
        <name>S-adenosyl-L-methionine</name>
        <dbReference type="ChEBI" id="CHEBI:59789"/>
    </ligand>
</feature>
<dbReference type="GO" id="GO:0070043">
    <property type="term" value="F:rRNA (guanine-N7-)-methyltransferase activity"/>
    <property type="evidence" value="ECO:0007669"/>
    <property type="project" value="UniProtKB-UniRule"/>
</dbReference>
<keyword evidence="2 6" id="KW-0698">rRNA processing</keyword>
<evidence type="ECO:0000256" key="3">
    <source>
        <dbReference type="ARBA" id="ARBA00022603"/>
    </source>
</evidence>
<keyword evidence="3 6" id="KW-0489">Methyltransferase</keyword>
<dbReference type="AlphaFoldDB" id="A0A7C8BT15"/>
<dbReference type="Pfam" id="PF02527">
    <property type="entry name" value="GidB"/>
    <property type="match status" value="1"/>
</dbReference>
<feature type="binding site" evidence="6">
    <location>
        <position position="84"/>
    </location>
    <ligand>
        <name>S-adenosyl-L-methionine</name>
        <dbReference type="ChEBI" id="CHEBI:59789"/>
    </ligand>
</feature>
<evidence type="ECO:0000256" key="5">
    <source>
        <dbReference type="ARBA" id="ARBA00022691"/>
    </source>
</evidence>
<protein>
    <recommendedName>
        <fullName evidence="6">Ribosomal RNA small subunit methyltransferase G</fullName>
        <ecNumber evidence="6">2.1.1.-</ecNumber>
    </recommendedName>
    <alternativeName>
        <fullName evidence="6">16S rRNA 7-methylguanosine methyltransferase</fullName>
        <shortName evidence="6">16S rRNA m7G methyltransferase</shortName>
    </alternativeName>
</protein>
<sequence>MAEESPRRPANAVGPLEPEPAVVRERFGAARDRLVRLAEDLHEHGERLGLLGPREYERLWTRHLLNCAVVSEAIAPDARVADVGSGAGLPGLVLACVMPRAEFTLIEPMERRCAWLEDESARLGLDNVRVVRARAQDVADEILVDVVTARAVSALKTLIGWTAPLLRPGGELVLMKGRSAEREIEAAAKAIRRHRLQDVRVRRLGEGWLAEPTTVVTARVPAEER</sequence>
<dbReference type="PANTHER" id="PTHR31760">
    <property type="entry name" value="S-ADENOSYL-L-METHIONINE-DEPENDENT METHYLTRANSFERASES SUPERFAMILY PROTEIN"/>
    <property type="match status" value="1"/>
</dbReference>
<dbReference type="EMBL" id="WBKA01000001">
    <property type="protein sequence ID" value="KAB1633586.1"/>
    <property type="molecule type" value="Genomic_DNA"/>
</dbReference>
<keyword evidence="4 6" id="KW-0808">Transferase</keyword>
<dbReference type="Proteomes" id="UP000481339">
    <property type="component" value="Unassembled WGS sequence"/>
</dbReference>
<evidence type="ECO:0000313" key="8">
    <source>
        <dbReference type="Proteomes" id="UP000481339"/>
    </source>
</evidence>
<dbReference type="GO" id="GO:0005829">
    <property type="term" value="C:cytosol"/>
    <property type="evidence" value="ECO:0007669"/>
    <property type="project" value="TreeGrafter"/>
</dbReference>
<comment type="subcellular location">
    <subcellularLocation>
        <location evidence="6">Cytoplasm</location>
    </subcellularLocation>
</comment>
<comment type="similarity">
    <text evidence="6">Belongs to the methyltransferase superfamily. RNA methyltransferase RsmG family.</text>
</comment>
<dbReference type="RefSeq" id="WP_158035364.1">
    <property type="nucleotide sequence ID" value="NZ_BAAAZV010000006.1"/>
</dbReference>
<proteinExistence type="inferred from homology"/>
<dbReference type="PIRSF" id="PIRSF003078">
    <property type="entry name" value="GidB"/>
    <property type="match status" value="1"/>
</dbReference>
<dbReference type="OrthoDB" id="9808773at2"/>
<comment type="function">
    <text evidence="6">Specifically methylates the N7 position of a guanine in 16S rRNA.</text>
</comment>
<evidence type="ECO:0000256" key="6">
    <source>
        <dbReference type="HAMAP-Rule" id="MF_00074"/>
    </source>
</evidence>
<dbReference type="NCBIfam" id="TIGR00138">
    <property type="entry name" value="rsmG_gidB"/>
    <property type="match status" value="1"/>
</dbReference>
<gene>
    <name evidence="6 7" type="primary">rsmG</name>
    <name evidence="7" type="ORF">F8O02_01265</name>
</gene>
<evidence type="ECO:0000256" key="1">
    <source>
        <dbReference type="ARBA" id="ARBA00022490"/>
    </source>
</evidence>
<keyword evidence="8" id="KW-1185">Reference proteome</keyword>
<dbReference type="EC" id="2.1.1.-" evidence="6"/>
<comment type="caution">
    <text evidence="6">Lacks conserved residue(s) required for the propagation of feature annotation.</text>
</comment>
<dbReference type="Gene3D" id="3.40.50.150">
    <property type="entry name" value="Vaccinia Virus protein VP39"/>
    <property type="match status" value="1"/>
</dbReference>
<name>A0A7C8BT15_9MICO</name>
<dbReference type="SUPFAM" id="SSF53335">
    <property type="entry name" value="S-adenosyl-L-methionine-dependent methyltransferases"/>
    <property type="match status" value="1"/>
</dbReference>
<comment type="caution">
    <text evidence="7">The sequence shown here is derived from an EMBL/GenBank/DDBJ whole genome shotgun (WGS) entry which is preliminary data.</text>
</comment>
<evidence type="ECO:0000256" key="2">
    <source>
        <dbReference type="ARBA" id="ARBA00022552"/>
    </source>
</evidence>
<reference evidence="7 8" key="1">
    <citation type="submission" date="2019-09" db="EMBL/GenBank/DDBJ databases">
        <title>Phylogeny of genus Pseudoclavibacter and closely related genus.</title>
        <authorList>
            <person name="Li Y."/>
        </authorList>
    </citation>
    <scope>NUCLEOTIDE SEQUENCE [LARGE SCALE GENOMIC DNA]</scope>
    <source>
        <strain evidence="7 8">JCM 16921</strain>
    </source>
</reference>
<evidence type="ECO:0000313" key="7">
    <source>
        <dbReference type="EMBL" id="KAB1633586.1"/>
    </source>
</evidence>
<feature type="binding site" evidence="6">
    <location>
        <position position="89"/>
    </location>
    <ligand>
        <name>S-adenosyl-L-methionine</name>
        <dbReference type="ChEBI" id="CHEBI:59789"/>
    </ligand>
</feature>
<organism evidence="7 8">
    <name type="scientific">Pseudoclavibacter caeni</name>
    <dbReference type="NCBI Taxonomy" id="908846"/>
    <lineage>
        <taxon>Bacteria</taxon>
        <taxon>Bacillati</taxon>
        <taxon>Actinomycetota</taxon>
        <taxon>Actinomycetes</taxon>
        <taxon>Micrococcales</taxon>
        <taxon>Microbacteriaceae</taxon>
        <taxon>Pseudoclavibacter</taxon>
    </lineage>
</organism>
<dbReference type="InterPro" id="IPR029063">
    <property type="entry name" value="SAM-dependent_MTases_sf"/>
</dbReference>
<keyword evidence="5 6" id="KW-0949">S-adenosyl-L-methionine</keyword>
<dbReference type="CDD" id="cd02440">
    <property type="entry name" value="AdoMet_MTases"/>
    <property type="match status" value="1"/>
</dbReference>
<feature type="binding site" evidence="6">
    <location>
        <position position="150"/>
    </location>
    <ligand>
        <name>S-adenosyl-L-methionine</name>
        <dbReference type="ChEBI" id="CHEBI:59789"/>
    </ligand>
</feature>
<accession>A0A7C8BT15</accession>
<dbReference type="HAMAP" id="MF_00074">
    <property type="entry name" value="16SrRNA_methyltr_G"/>
    <property type="match status" value="1"/>
</dbReference>
<dbReference type="InterPro" id="IPR003682">
    <property type="entry name" value="rRNA_ssu_MeTfrase_G"/>
</dbReference>